<keyword evidence="1 6" id="KW-0285">Flavoprotein</keyword>
<sequence>MHANKRPDKMKLGAFFHPTGHHVAAWMHPDSQIDAGTNFQHYLSLAQAAERGKFDLMFLADSLSVRDAPAEALSRWPQYTVYFEPITLLSAIAACTRHLGLVATASTSYSAPYNVARAYASLDHISGGRAGWNVVTSAGASVAANFDNLSYPHDERYERAVEFAEVVRGLWDSWDDDAFVRDRASGRYFDPAKVHTLDHVGAHFSVKGPLNAARPPQGHPVLFQAGGSPPGRELAARLCEAVFTPLHTLDAAQSFYQDVKARMERYGRRADQLKIMPGLNPVVGRTRQEALDKHQYLQSLIHPDVGLELLSNALGGYDLSRCDPDGPLPDELDAMHTEGGQTQFRNVLNWARNEKLTIRQLYERFAGARGQRTVIGTGEEIADQMQEWFEAYGVDGYLIQPPYLPGGLDEFVADVIPVLQDRGLFRTEYEGGTLRENLGLDRPKSRYASAG</sequence>
<dbReference type="SUPFAM" id="SSF51679">
    <property type="entry name" value="Bacterial luciferase-like"/>
    <property type="match status" value="1"/>
</dbReference>
<dbReference type="InterPro" id="IPR011251">
    <property type="entry name" value="Luciferase-like_dom"/>
</dbReference>
<dbReference type="RefSeq" id="WP_060858584.1">
    <property type="nucleotide sequence ID" value="NZ_FCOC02000027.1"/>
</dbReference>
<feature type="binding site" evidence="6">
    <location>
        <position position="61"/>
    </location>
    <ligand>
        <name>FMN</name>
        <dbReference type="ChEBI" id="CHEBI:58210"/>
    </ligand>
</feature>
<dbReference type="InterPro" id="IPR051260">
    <property type="entry name" value="Diverse_substr_monoxygenases"/>
</dbReference>
<reference evidence="8 9" key="1">
    <citation type="submission" date="2016-01" db="EMBL/GenBank/DDBJ databases">
        <authorList>
            <person name="Oliw E.H."/>
        </authorList>
    </citation>
    <scope>NUCLEOTIDE SEQUENCE [LARGE SCALE GENOMIC DNA]</scope>
    <source>
        <strain evidence="8">LMG 22029</strain>
    </source>
</reference>
<dbReference type="AlphaFoldDB" id="A0A158I6Q6"/>
<dbReference type="PANTHER" id="PTHR30011:SF16">
    <property type="entry name" value="C2H2 FINGER DOMAIN TRANSCRIPTION FACTOR (EUROFUNG)-RELATED"/>
    <property type="match status" value="1"/>
</dbReference>
<evidence type="ECO:0000256" key="5">
    <source>
        <dbReference type="ARBA" id="ARBA00033748"/>
    </source>
</evidence>
<keyword evidence="3" id="KW-0560">Oxidoreductase</keyword>
<feature type="domain" description="Luciferase-like" evidence="7">
    <location>
        <begin position="27"/>
        <end position="395"/>
    </location>
</feature>
<dbReference type="PIRSF" id="PIRSF000337">
    <property type="entry name" value="NTA_MOA"/>
    <property type="match status" value="1"/>
</dbReference>
<evidence type="ECO:0000256" key="1">
    <source>
        <dbReference type="ARBA" id="ARBA00022630"/>
    </source>
</evidence>
<feature type="binding site" evidence="6">
    <location>
        <position position="157"/>
    </location>
    <ligand>
        <name>FMN</name>
        <dbReference type="ChEBI" id="CHEBI:58210"/>
    </ligand>
</feature>
<dbReference type="InterPro" id="IPR036661">
    <property type="entry name" value="Luciferase-like_sf"/>
</dbReference>
<evidence type="ECO:0000256" key="3">
    <source>
        <dbReference type="ARBA" id="ARBA00023002"/>
    </source>
</evidence>
<accession>A0A158I6Q6</accession>
<dbReference type="GO" id="GO:0004497">
    <property type="term" value="F:monooxygenase activity"/>
    <property type="evidence" value="ECO:0007669"/>
    <property type="project" value="UniProtKB-KW"/>
</dbReference>
<keyword evidence="4 8" id="KW-0503">Monooxygenase</keyword>
<feature type="binding site" evidence="6">
    <location>
        <position position="153"/>
    </location>
    <ligand>
        <name>FMN</name>
        <dbReference type="ChEBI" id="CHEBI:58210"/>
    </ligand>
</feature>
<evidence type="ECO:0000256" key="6">
    <source>
        <dbReference type="PIRSR" id="PIRSR000337-1"/>
    </source>
</evidence>
<evidence type="ECO:0000256" key="2">
    <source>
        <dbReference type="ARBA" id="ARBA00022643"/>
    </source>
</evidence>
<dbReference type="InterPro" id="IPR016215">
    <property type="entry name" value="NTA_MOA"/>
</dbReference>
<gene>
    <name evidence="8" type="ORF">AWB64_05618</name>
</gene>
<dbReference type="CDD" id="cd01095">
    <property type="entry name" value="Nitrilotriacetate_monoxgenase"/>
    <property type="match status" value="1"/>
</dbReference>
<protein>
    <submittedName>
        <fullName evidence="8">Monooxygenase</fullName>
    </submittedName>
</protein>
<evidence type="ECO:0000256" key="4">
    <source>
        <dbReference type="ARBA" id="ARBA00023033"/>
    </source>
</evidence>
<feature type="binding site" evidence="6">
    <location>
        <position position="228"/>
    </location>
    <ligand>
        <name>FMN</name>
        <dbReference type="ChEBI" id="CHEBI:58210"/>
    </ligand>
</feature>
<dbReference type="Pfam" id="PF00296">
    <property type="entry name" value="Bac_luciferase"/>
    <property type="match status" value="1"/>
</dbReference>
<feature type="binding site" evidence="6">
    <location>
        <position position="104"/>
    </location>
    <ligand>
        <name>FMN</name>
        <dbReference type="ChEBI" id="CHEBI:58210"/>
    </ligand>
</feature>
<evidence type="ECO:0000259" key="7">
    <source>
        <dbReference type="Pfam" id="PF00296"/>
    </source>
</evidence>
<proteinExistence type="inferred from homology"/>
<name>A0A158I6Q6_CABSO</name>
<dbReference type="GO" id="GO:0016705">
    <property type="term" value="F:oxidoreductase activity, acting on paired donors, with incorporation or reduction of molecular oxygen"/>
    <property type="evidence" value="ECO:0007669"/>
    <property type="project" value="InterPro"/>
</dbReference>
<evidence type="ECO:0000313" key="9">
    <source>
        <dbReference type="Proteomes" id="UP000054893"/>
    </source>
</evidence>
<keyword evidence="2 6" id="KW-0288">FMN</keyword>
<evidence type="ECO:0000313" key="8">
    <source>
        <dbReference type="EMBL" id="SAL52256.1"/>
    </source>
</evidence>
<organism evidence="8 9">
    <name type="scientific">Caballeronia sordidicola</name>
    <name type="common">Burkholderia sordidicola</name>
    <dbReference type="NCBI Taxonomy" id="196367"/>
    <lineage>
        <taxon>Bacteria</taxon>
        <taxon>Pseudomonadati</taxon>
        <taxon>Pseudomonadota</taxon>
        <taxon>Betaproteobacteria</taxon>
        <taxon>Burkholderiales</taxon>
        <taxon>Burkholderiaceae</taxon>
        <taxon>Caballeronia</taxon>
    </lineage>
</organism>
<dbReference type="Proteomes" id="UP000054893">
    <property type="component" value="Unassembled WGS sequence"/>
</dbReference>
<dbReference type="NCBIfam" id="TIGR03860">
    <property type="entry name" value="FMN_nitrolo"/>
    <property type="match status" value="1"/>
</dbReference>
<comment type="similarity">
    <text evidence="5">Belongs to the NtaA/SnaA/DszA monooxygenase family.</text>
</comment>
<dbReference type="EMBL" id="FCOC02000027">
    <property type="protein sequence ID" value="SAL52256.1"/>
    <property type="molecule type" value="Genomic_DNA"/>
</dbReference>
<dbReference type="Gene3D" id="3.20.20.30">
    <property type="entry name" value="Luciferase-like domain"/>
    <property type="match status" value="1"/>
</dbReference>
<dbReference type="PANTHER" id="PTHR30011">
    <property type="entry name" value="ALKANESULFONATE MONOOXYGENASE-RELATED"/>
    <property type="match status" value="1"/>
</dbReference>